<evidence type="ECO:0000256" key="6">
    <source>
        <dbReference type="SAM" id="MobiDB-lite"/>
    </source>
</evidence>
<feature type="compositionally biased region" description="Low complexity" evidence="6">
    <location>
        <begin position="378"/>
        <end position="393"/>
    </location>
</feature>
<feature type="transmembrane region" description="Helical" evidence="7">
    <location>
        <begin position="1226"/>
        <end position="1248"/>
    </location>
</feature>
<protein>
    <recommendedName>
        <fullName evidence="8">Major facilitator superfamily (MFS) profile domain-containing protein</fullName>
    </recommendedName>
</protein>
<evidence type="ECO:0000259" key="8">
    <source>
        <dbReference type="PROSITE" id="PS50850"/>
    </source>
</evidence>
<evidence type="ECO:0000256" key="5">
    <source>
        <dbReference type="ARBA" id="ARBA00023136"/>
    </source>
</evidence>
<dbReference type="Pfam" id="PF07690">
    <property type="entry name" value="MFS_1"/>
    <property type="match status" value="1"/>
</dbReference>
<evidence type="ECO:0000313" key="9">
    <source>
        <dbReference type="EMBL" id="KAL1844367.1"/>
    </source>
</evidence>
<keyword evidence="3 7" id="KW-0812">Transmembrane</keyword>
<feature type="transmembrane region" description="Helical" evidence="7">
    <location>
        <begin position="1193"/>
        <end position="1214"/>
    </location>
</feature>
<dbReference type="InterPro" id="IPR020846">
    <property type="entry name" value="MFS_dom"/>
</dbReference>
<feature type="region of interest" description="Disordered" evidence="6">
    <location>
        <begin position="299"/>
        <end position="341"/>
    </location>
</feature>
<feature type="transmembrane region" description="Helical" evidence="7">
    <location>
        <begin position="987"/>
        <end position="1010"/>
    </location>
</feature>
<feature type="compositionally biased region" description="Low complexity" evidence="6">
    <location>
        <begin position="326"/>
        <end position="341"/>
    </location>
</feature>
<feature type="transmembrane region" description="Helical" evidence="7">
    <location>
        <begin position="915"/>
        <end position="936"/>
    </location>
</feature>
<keyword evidence="10" id="KW-1185">Reference proteome</keyword>
<keyword evidence="5 7" id="KW-0472">Membrane</keyword>
<dbReference type="PANTHER" id="PTHR23511:SF12">
    <property type="entry name" value="TRANSPORTER, PUTATIVE (AFU_ORTHOLOGUE AFUA_7G01740)-RELATED"/>
    <property type="match status" value="1"/>
</dbReference>
<sequence>MSATSTTAATMSSLTEFYLTTLWLFKAEVVEKVIDELSQSFEGATFTYDQEYDWFVVTCPENLEAEIRHQFAQITHEIEADAFEAYADDLFDGKKLKSSFENEFIYESLQDKSDGPDRRYCVPNNLAYCLCVGTWDGLDQHPTDYKVKDIISTEQLRQLEAELDIDVYINLSERLVYIGADHETVISSAKKCLDTLLTIWLVTAEGRRAKHIVYAEHYTDPDRARPEDDYDCEFTADIRYLFNIDMNLPRSTLLDRLRVDNLEDLYKKIHQEASSIRICPWDNFRNARFSLLGPRIETRRRSKSKLTPRPDHTLLAPRPDPESETDTASSAAPTTPAVPTSVAAQVNTQGTTRSGWDLSSQLSELDLENDEGWVRIRPSSTSPKSQKKPQTTTVKAALISPKARKKGGVQKTQPTQAETEVEEPYKQLVTPSFTGEIEDAMKWLLTHGPLRRGSFSVRAELGRVILEVVAKTGVAFNNTNTPSNGWKKSELIERLNREYDKGQNIHFTKILSTHGCDIEGMISARVSGTRLWEESPDRMWTTYSFLCSGTGDNPDRFIIDVVDDPFRKGTTEVTYSIRPDESAAGGAPQRLVYVHGIWRNWDLRIVAPHVDTEAMEQKYGALAEELTGSVSVSEGVMELEFAQGIVNIIDARVLTKWRYHSFDGKSALEITEVLEVEVIEEEEPRYYWNNSPHVVARNRSQSSEKTHAAMGQPTRWYEAAVVSLELEEIFSEENGNLRLGGVAEWRAEELVESGLVQNMADATKKPQPPSVAEGDSSTDTAASSASDIAILPSGQVDPVYEKKAKLLNRAIQDIGMGAYQYQLTAVITFGWASDNLWPIVTSLIFTPVKNEFRLERAPLLTLAQNIGLLAGALFWGFGCDVFGRRWAFNLTLGVTAVFGMAAAGAPSFAAVGTFAALWSFGVGGNLPVDSAIYLEFLPASHQFLLTVLSVGWAVAQVVATLVAWPLLGGMTCPEGDDATPCTREENMGWRWFLIAMGGLTVVMFVVRFGFFTIYESPKYLLGKGRDEEAVKIVHEVARRNGKPTWITVESLRACEPEGYALDDSTVANAVKRKLEDVKLDRVKALFRTRKLARSTSLIMAVWAFIGLGRYPLYNAFLPYIQATRGADFGDGSTYLTYRNSLIIAVVGVPGALVGGFLVEHPWFGRKGTLALSTALTGVFLYASTTALDSKSLLGWNCAFNFTSNVMYAVLYSFTPELFPTPQRGTGNALTATCNRIFGIMAPIVAMFANLETAAPVYTSGALFIAAGVLVLLLPFESRGKAAL</sequence>
<evidence type="ECO:0000256" key="2">
    <source>
        <dbReference type="ARBA" id="ARBA00022448"/>
    </source>
</evidence>
<feature type="domain" description="Major facilitator superfamily (MFS) profile" evidence="8">
    <location>
        <begin position="810"/>
        <end position="1278"/>
    </location>
</feature>
<comment type="subcellular location">
    <subcellularLocation>
        <location evidence="1">Membrane</location>
        <topology evidence="1">Multi-pass membrane protein</topology>
    </subcellularLocation>
</comment>
<dbReference type="Proteomes" id="UP001583172">
    <property type="component" value="Unassembled WGS sequence"/>
</dbReference>
<feature type="compositionally biased region" description="Low complexity" evidence="6">
    <location>
        <begin position="775"/>
        <end position="784"/>
    </location>
</feature>
<dbReference type="SUPFAM" id="SSF103473">
    <property type="entry name" value="MFS general substrate transporter"/>
    <property type="match status" value="1"/>
</dbReference>
<keyword evidence="4 7" id="KW-1133">Transmembrane helix</keyword>
<feature type="transmembrane region" description="Helical" evidence="7">
    <location>
        <begin position="1254"/>
        <end position="1275"/>
    </location>
</feature>
<comment type="caution">
    <text evidence="9">The sequence shown here is derived from an EMBL/GenBank/DDBJ whole genome shotgun (WGS) entry which is preliminary data.</text>
</comment>
<feature type="transmembrane region" description="Helical" evidence="7">
    <location>
        <begin position="859"/>
        <end position="879"/>
    </location>
</feature>
<name>A0ABR3VRT3_HUMIN</name>
<dbReference type="InterPro" id="IPR011701">
    <property type="entry name" value="MFS"/>
</dbReference>
<dbReference type="Gene3D" id="1.20.1250.20">
    <property type="entry name" value="MFS general substrate transporter like domains"/>
    <property type="match status" value="1"/>
</dbReference>
<feature type="transmembrane region" description="Helical" evidence="7">
    <location>
        <begin position="943"/>
        <end position="967"/>
    </location>
</feature>
<organism evidence="9 10">
    <name type="scientific">Humicola insolens</name>
    <name type="common">Soft-rot fungus</name>
    <dbReference type="NCBI Taxonomy" id="85995"/>
    <lineage>
        <taxon>Eukaryota</taxon>
        <taxon>Fungi</taxon>
        <taxon>Dikarya</taxon>
        <taxon>Ascomycota</taxon>
        <taxon>Pezizomycotina</taxon>
        <taxon>Sordariomycetes</taxon>
        <taxon>Sordariomycetidae</taxon>
        <taxon>Sordariales</taxon>
        <taxon>Chaetomiaceae</taxon>
        <taxon>Mycothermus</taxon>
    </lineage>
</organism>
<evidence type="ECO:0000313" key="10">
    <source>
        <dbReference type="Proteomes" id="UP001583172"/>
    </source>
</evidence>
<reference evidence="9 10" key="1">
    <citation type="journal article" date="2024" name="Commun. Biol.">
        <title>Comparative genomic analysis of thermophilic fungi reveals convergent evolutionary adaptations and gene losses.</title>
        <authorList>
            <person name="Steindorff A.S."/>
            <person name="Aguilar-Pontes M.V."/>
            <person name="Robinson A.J."/>
            <person name="Andreopoulos B."/>
            <person name="LaButti K."/>
            <person name="Kuo A."/>
            <person name="Mondo S."/>
            <person name="Riley R."/>
            <person name="Otillar R."/>
            <person name="Haridas S."/>
            <person name="Lipzen A."/>
            <person name="Grimwood J."/>
            <person name="Schmutz J."/>
            <person name="Clum A."/>
            <person name="Reid I.D."/>
            <person name="Moisan M.C."/>
            <person name="Butler G."/>
            <person name="Nguyen T.T.M."/>
            <person name="Dewar K."/>
            <person name="Conant G."/>
            <person name="Drula E."/>
            <person name="Henrissat B."/>
            <person name="Hansel C."/>
            <person name="Singer S."/>
            <person name="Hutchinson M.I."/>
            <person name="de Vries R.P."/>
            <person name="Natvig D.O."/>
            <person name="Powell A.J."/>
            <person name="Tsang A."/>
            <person name="Grigoriev I.V."/>
        </authorList>
    </citation>
    <scope>NUCLEOTIDE SEQUENCE [LARGE SCALE GENOMIC DNA]</scope>
    <source>
        <strain evidence="9 10">CBS 620.91</strain>
    </source>
</reference>
<dbReference type="InterPro" id="IPR036259">
    <property type="entry name" value="MFS_trans_sf"/>
</dbReference>
<feature type="region of interest" description="Disordered" evidence="6">
    <location>
        <begin position="759"/>
        <end position="784"/>
    </location>
</feature>
<dbReference type="EMBL" id="JAZGSY010000001">
    <property type="protein sequence ID" value="KAL1844367.1"/>
    <property type="molecule type" value="Genomic_DNA"/>
</dbReference>
<dbReference type="PROSITE" id="PS50850">
    <property type="entry name" value="MFS"/>
    <property type="match status" value="1"/>
</dbReference>
<feature type="region of interest" description="Disordered" evidence="6">
    <location>
        <begin position="373"/>
        <end position="423"/>
    </location>
</feature>
<evidence type="ECO:0000256" key="7">
    <source>
        <dbReference type="SAM" id="Phobius"/>
    </source>
</evidence>
<evidence type="ECO:0000256" key="4">
    <source>
        <dbReference type="ARBA" id="ARBA00022989"/>
    </source>
</evidence>
<gene>
    <name evidence="9" type="ORF">VTJ49DRAFT_46</name>
</gene>
<feature type="transmembrane region" description="Helical" evidence="7">
    <location>
        <begin position="1169"/>
        <end position="1187"/>
    </location>
</feature>
<dbReference type="CDD" id="cd17316">
    <property type="entry name" value="MFS_SV2_like"/>
    <property type="match status" value="1"/>
</dbReference>
<accession>A0ABR3VRT3</accession>
<evidence type="ECO:0000256" key="3">
    <source>
        <dbReference type="ARBA" id="ARBA00022692"/>
    </source>
</evidence>
<feature type="transmembrane region" description="Helical" evidence="7">
    <location>
        <begin position="1097"/>
        <end position="1120"/>
    </location>
</feature>
<dbReference type="PANTHER" id="PTHR23511">
    <property type="entry name" value="SYNAPTIC VESICLE GLYCOPROTEIN 2"/>
    <property type="match status" value="1"/>
</dbReference>
<feature type="transmembrane region" description="Helical" evidence="7">
    <location>
        <begin position="1140"/>
        <end position="1157"/>
    </location>
</feature>
<proteinExistence type="predicted"/>
<evidence type="ECO:0000256" key="1">
    <source>
        <dbReference type="ARBA" id="ARBA00004141"/>
    </source>
</evidence>
<keyword evidence="2" id="KW-0813">Transport</keyword>
<feature type="transmembrane region" description="Helical" evidence="7">
    <location>
        <begin position="886"/>
        <end position="909"/>
    </location>
</feature>